<dbReference type="Proteomes" id="UP001254488">
    <property type="component" value="Unassembled WGS sequence"/>
</dbReference>
<evidence type="ECO:0000313" key="2">
    <source>
        <dbReference type="EMBL" id="MDT0554717.1"/>
    </source>
</evidence>
<keyword evidence="1" id="KW-1133">Transmembrane helix</keyword>
<feature type="transmembrane region" description="Helical" evidence="1">
    <location>
        <begin position="73"/>
        <end position="92"/>
    </location>
</feature>
<gene>
    <name evidence="2" type="ORF">RM538_01785</name>
</gene>
<keyword evidence="3" id="KW-1185">Reference proteome</keyword>
<protein>
    <recommendedName>
        <fullName evidence="4">Anti-sigma factor</fullName>
    </recommendedName>
</protein>
<sequence>MELAKVKKLLDNYFEGKTTLQEEKALQSYFTSDFVSPEVKAYKPLFKGFADAAQETSNLKVNLPTAKKRSFKAWYSVAAILLVTLTLGGIYFSQPTLSKEEQEALAAYQKAQDAMYLLSHSLNKGTQNLTYINKFEEGAENLAIINQFTKTKNKILK</sequence>
<proteinExistence type="predicted"/>
<evidence type="ECO:0000256" key="1">
    <source>
        <dbReference type="SAM" id="Phobius"/>
    </source>
</evidence>
<evidence type="ECO:0008006" key="4">
    <source>
        <dbReference type="Google" id="ProtNLM"/>
    </source>
</evidence>
<organism evidence="2 3">
    <name type="scientific">Patiriisocius hiemis</name>
    <dbReference type="NCBI Taxonomy" id="3075604"/>
    <lineage>
        <taxon>Bacteria</taxon>
        <taxon>Pseudomonadati</taxon>
        <taxon>Bacteroidota</taxon>
        <taxon>Flavobacteriia</taxon>
        <taxon>Flavobacteriales</taxon>
        <taxon>Flavobacteriaceae</taxon>
        <taxon>Patiriisocius</taxon>
    </lineage>
</organism>
<evidence type="ECO:0000313" key="3">
    <source>
        <dbReference type="Proteomes" id="UP001254488"/>
    </source>
</evidence>
<accession>A0ABU2YAF3</accession>
<dbReference type="EMBL" id="JAVRHZ010000001">
    <property type="protein sequence ID" value="MDT0554717.1"/>
    <property type="molecule type" value="Genomic_DNA"/>
</dbReference>
<dbReference type="RefSeq" id="WP_311331676.1">
    <property type="nucleotide sequence ID" value="NZ_JAVRHZ010000001.1"/>
</dbReference>
<name>A0ABU2YAF3_9FLAO</name>
<keyword evidence="1" id="KW-0812">Transmembrane</keyword>
<comment type="caution">
    <text evidence="2">The sequence shown here is derived from an EMBL/GenBank/DDBJ whole genome shotgun (WGS) entry which is preliminary data.</text>
</comment>
<keyword evidence="1" id="KW-0472">Membrane</keyword>
<reference evidence="2 3" key="1">
    <citation type="submission" date="2023-09" db="EMBL/GenBank/DDBJ databases">
        <authorList>
            <person name="Rey-Velasco X."/>
        </authorList>
    </citation>
    <scope>NUCLEOTIDE SEQUENCE [LARGE SCALE GENOMIC DNA]</scope>
    <source>
        <strain evidence="2 3">W242</strain>
    </source>
</reference>